<dbReference type="GeneID" id="94290834"/>
<keyword evidence="2" id="KW-1185">Reference proteome</keyword>
<accession>A0A836LA67</accession>
<dbReference type="Proteomes" id="UP000674318">
    <property type="component" value="Unassembled WGS sequence"/>
</dbReference>
<dbReference type="RefSeq" id="XP_067756957.1">
    <property type="nucleotide sequence ID" value="XM_067900757.1"/>
</dbReference>
<sequence>MEHNKVPVVAAEVSAEGTLRIENYPRHASLVRRVYRLRDACAALQLSLLACEYYCRNAPSTVATYMEAGASDLVKDVLIVHGAPSSSSPTGVSSSDTIATSPASWFCIGPEAGGGGHAYLLLPTYADYFYDYTMYWARIAYSEMARQYVGFCLIAKLLTVGGGWASLHRADRSLVCALQLYAVAKSVYDDEVVHKCRLFVGWAYLWNSNPTKALEVFRAELAAARQRGHTLHERRCLHAIENAKRNPRLAPGGKHTGRYQLVDIWSGTLN</sequence>
<proteinExistence type="predicted"/>
<comment type="caution">
    <text evidence="1">The sequence shown here is derived from an EMBL/GenBank/DDBJ whole genome shotgun (WGS) entry which is preliminary data.</text>
</comment>
<dbReference type="KEGG" id="phet:94290834"/>
<dbReference type="AlphaFoldDB" id="A0A836LA67"/>
<dbReference type="EMBL" id="JAFJZO010000023">
    <property type="protein sequence ID" value="KAG5504334.1"/>
    <property type="molecule type" value="Genomic_DNA"/>
</dbReference>
<protein>
    <submittedName>
        <fullName evidence="1">Uncharacterized protein</fullName>
    </submittedName>
</protein>
<name>A0A836LA67_9TRYP</name>
<evidence type="ECO:0000313" key="2">
    <source>
        <dbReference type="Proteomes" id="UP000674318"/>
    </source>
</evidence>
<gene>
    <name evidence="1" type="ORF">JKF63_04779</name>
</gene>
<reference evidence="1 2" key="1">
    <citation type="submission" date="2021-02" db="EMBL/GenBank/DDBJ databases">
        <title>Porcisia hertigi Genome sequencing and assembly.</title>
        <authorList>
            <person name="Almutairi H."/>
            <person name="Gatherer D."/>
        </authorList>
    </citation>
    <scope>NUCLEOTIDE SEQUENCE [LARGE SCALE GENOMIC DNA]</scope>
    <source>
        <strain evidence="1 2">C119</strain>
    </source>
</reference>
<dbReference type="OrthoDB" id="272305at2759"/>
<organism evidence="1 2">
    <name type="scientific">Porcisia hertigi</name>
    <dbReference type="NCBI Taxonomy" id="2761500"/>
    <lineage>
        <taxon>Eukaryota</taxon>
        <taxon>Discoba</taxon>
        <taxon>Euglenozoa</taxon>
        <taxon>Kinetoplastea</taxon>
        <taxon>Metakinetoplastina</taxon>
        <taxon>Trypanosomatida</taxon>
        <taxon>Trypanosomatidae</taxon>
        <taxon>Leishmaniinae</taxon>
        <taxon>Porcisia</taxon>
    </lineage>
</organism>
<evidence type="ECO:0000313" key="1">
    <source>
        <dbReference type="EMBL" id="KAG5504334.1"/>
    </source>
</evidence>